<sequence length="384" mass="44017">MTSDRIRSAIKCICYARKRPRRFVFLDNLSRLSIGIREEIGYYMHYRYSGEYHQRSAVPAVKSTGTMWFSVTAVLFGDKAREIAMTAEWPGANKMKPQWSLNWWRGYERRKRNHFLNKCLCARLWGRLSEREQRKREELLCFLLIYVRDPVGCFLMPPKSIYRYMMLTGSSEEVAVGEKEVNFTAFHQMPCSFILQARRKSSSTVNHVLSNDTCHQSHVLVFAQSDIGLLDAVLADIFSAVFPSGVFLFIPAEEFSAACRYFKAIRFAVSGSRLGRYQSGNPIGEAAIQPRISLTQTLRDRENVLGIWEIYFQDCARVNGSRFSAYGPHPFAGTPDRPSDAHHRRGARDSIMGLSLSPLRRRHVLFGLILIFLPCTVFILISTP</sequence>
<keyword evidence="1" id="KW-1133">Transmembrane helix</keyword>
<reference evidence="2 3" key="1">
    <citation type="submission" date="2020-02" db="EMBL/GenBank/DDBJ databases">
        <authorList>
            <person name="Ferguson B K."/>
        </authorList>
    </citation>
    <scope>NUCLEOTIDE SEQUENCE [LARGE SCALE GENOMIC DNA]</scope>
</reference>
<evidence type="ECO:0000256" key="1">
    <source>
        <dbReference type="SAM" id="Phobius"/>
    </source>
</evidence>
<dbReference type="EMBL" id="CADCXU010001979">
    <property type="protein sequence ID" value="CAA9994417.1"/>
    <property type="molecule type" value="Genomic_DNA"/>
</dbReference>
<gene>
    <name evidence="2" type="ORF">NTEN_LOCUS1233</name>
</gene>
<keyword evidence="3" id="KW-1185">Reference proteome</keyword>
<dbReference type="Proteomes" id="UP000479000">
    <property type="component" value="Unassembled WGS sequence"/>
</dbReference>
<organism evidence="2 3">
    <name type="scientific">Nesidiocoris tenuis</name>
    <dbReference type="NCBI Taxonomy" id="355587"/>
    <lineage>
        <taxon>Eukaryota</taxon>
        <taxon>Metazoa</taxon>
        <taxon>Ecdysozoa</taxon>
        <taxon>Arthropoda</taxon>
        <taxon>Hexapoda</taxon>
        <taxon>Insecta</taxon>
        <taxon>Pterygota</taxon>
        <taxon>Neoptera</taxon>
        <taxon>Paraneoptera</taxon>
        <taxon>Hemiptera</taxon>
        <taxon>Heteroptera</taxon>
        <taxon>Panheteroptera</taxon>
        <taxon>Cimicomorpha</taxon>
        <taxon>Miridae</taxon>
        <taxon>Dicyphina</taxon>
        <taxon>Nesidiocoris</taxon>
    </lineage>
</organism>
<keyword evidence="1" id="KW-0472">Membrane</keyword>
<evidence type="ECO:0000313" key="2">
    <source>
        <dbReference type="EMBL" id="CAA9994417.1"/>
    </source>
</evidence>
<keyword evidence="1" id="KW-0812">Transmembrane</keyword>
<evidence type="ECO:0000313" key="3">
    <source>
        <dbReference type="Proteomes" id="UP000479000"/>
    </source>
</evidence>
<protein>
    <submittedName>
        <fullName evidence="2">Uncharacterized protein</fullName>
    </submittedName>
</protein>
<feature type="transmembrane region" description="Helical" evidence="1">
    <location>
        <begin position="364"/>
        <end position="381"/>
    </location>
</feature>
<accession>A0A6H5FX87</accession>
<proteinExistence type="predicted"/>
<name>A0A6H5FX87_9HEMI</name>
<feature type="non-terminal residue" evidence="2">
    <location>
        <position position="384"/>
    </location>
</feature>
<dbReference type="AlphaFoldDB" id="A0A6H5FX87"/>